<gene>
    <name evidence="1" type="ORF">JMA39_02835</name>
</gene>
<dbReference type="SUPFAM" id="SSF56059">
    <property type="entry name" value="Glutathione synthetase ATP-binding domain-like"/>
    <property type="match status" value="1"/>
</dbReference>
<reference evidence="1 2" key="1">
    <citation type="submission" date="2021-01" db="EMBL/GenBank/DDBJ databases">
        <title>Genome sequence of Shewanella schlegeliana JCM 11561.</title>
        <authorList>
            <person name="Zhang H."/>
            <person name="Li C."/>
        </authorList>
    </citation>
    <scope>NUCLEOTIDE SEQUENCE [LARGE SCALE GENOMIC DNA]</scope>
    <source>
        <strain evidence="1 2">JCM 11561</strain>
    </source>
</reference>
<comment type="caution">
    <text evidence="1">The sequence shown here is derived from an EMBL/GenBank/DDBJ whole genome shotgun (WGS) entry which is preliminary data.</text>
</comment>
<dbReference type="Proteomes" id="UP000604898">
    <property type="component" value="Unassembled WGS sequence"/>
</dbReference>
<name>A0ABS1SU78_9GAMM</name>
<organism evidence="1 2">
    <name type="scientific">Shewanella schlegeliana</name>
    <dbReference type="NCBI Taxonomy" id="190308"/>
    <lineage>
        <taxon>Bacteria</taxon>
        <taxon>Pseudomonadati</taxon>
        <taxon>Pseudomonadota</taxon>
        <taxon>Gammaproteobacteria</taxon>
        <taxon>Alteromonadales</taxon>
        <taxon>Shewanellaceae</taxon>
        <taxon>Shewanella</taxon>
    </lineage>
</organism>
<evidence type="ECO:0000313" key="2">
    <source>
        <dbReference type="Proteomes" id="UP000604898"/>
    </source>
</evidence>
<proteinExistence type="predicted"/>
<protein>
    <submittedName>
        <fullName evidence="1">Uncharacterized protein</fullName>
    </submittedName>
</protein>
<dbReference type="EMBL" id="JAESVD010000001">
    <property type="protein sequence ID" value="MBL4912075.1"/>
    <property type="molecule type" value="Genomic_DNA"/>
</dbReference>
<dbReference type="Gene3D" id="3.30.470.20">
    <property type="entry name" value="ATP-grasp fold, B domain"/>
    <property type="match status" value="1"/>
</dbReference>
<dbReference type="Pfam" id="PF03917">
    <property type="entry name" value="GSH_synth_ATP"/>
    <property type="match status" value="1"/>
</dbReference>
<accession>A0ABS1SU78</accession>
<dbReference type="InterPro" id="IPR005615">
    <property type="entry name" value="Glutathione_synthase"/>
</dbReference>
<evidence type="ECO:0000313" key="1">
    <source>
        <dbReference type="EMBL" id="MBL4912075.1"/>
    </source>
</evidence>
<dbReference type="RefSeq" id="WP_202720300.1">
    <property type="nucleotide sequence ID" value="NZ_BPEX01000018.1"/>
</dbReference>
<sequence>MQPNGTKPEVSIKNKAFLANDTVFGFSPTPTRKWEIGIFTVHIDGDDAIEDQNHEKHSYAGYFSRSKSSHTIESGVRSGMGVLDSQISNIDV</sequence>
<keyword evidence="2" id="KW-1185">Reference proteome</keyword>